<dbReference type="Pfam" id="PF08387">
    <property type="entry name" value="FBD"/>
    <property type="match status" value="1"/>
</dbReference>
<dbReference type="PANTHER" id="PTHR31900">
    <property type="entry name" value="F-BOX/RNI SUPERFAMILY PROTEIN-RELATED"/>
    <property type="match status" value="1"/>
</dbReference>
<evidence type="ECO:0000313" key="3">
    <source>
        <dbReference type="Proteomes" id="UP001632038"/>
    </source>
</evidence>
<dbReference type="InterPro" id="IPR050232">
    <property type="entry name" value="FBL13/AtMIF1-like"/>
</dbReference>
<dbReference type="InterPro" id="IPR001810">
    <property type="entry name" value="F-box_dom"/>
</dbReference>
<dbReference type="Proteomes" id="UP001632038">
    <property type="component" value="Unassembled WGS sequence"/>
</dbReference>
<dbReference type="PANTHER" id="PTHR31900:SF34">
    <property type="entry name" value="EMB|CAB62440.1-RELATED"/>
    <property type="match status" value="1"/>
</dbReference>
<protein>
    <recommendedName>
        <fullName evidence="1">FBD domain-containing protein</fullName>
    </recommendedName>
</protein>
<dbReference type="InterPro" id="IPR053781">
    <property type="entry name" value="F-box_AtFBL13-like"/>
</dbReference>
<evidence type="ECO:0000313" key="2">
    <source>
        <dbReference type="EMBL" id="KAL3647081.1"/>
    </source>
</evidence>
<feature type="domain" description="FBD" evidence="1">
    <location>
        <begin position="366"/>
        <end position="436"/>
    </location>
</feature>
<name>A0ABD3E1X1_9LAMI</name>
<sequence length="437" mass="50937">MDTVRQSNEVPDEVLIDRLNNLSDDVLCHILSFLPPKLSMSTSILARRWRFLWAHVPNLYFDSYDHYSRMRFLSIINNVPLLHKMQSITGFRLSYLEFDSGEFTIETWITFAIERNVQHIHLQLPFEVKTPQCLFTSKTLVSLRLDNCSCVPSSGAVYFPSLKWLYLFYVKFDVDEDLPHLLASCPVLEDLLMNCVMERDRGFCYISSPTIQKLSIDFPNADNDIYSPYSMVKIDAPSLLYLEVLDCLYDRISVSPMPNLIEAYITFNIYDLEVGYNFYTYCVSRFIDSLRNAKCLKLTGPSEEFLDLGVASQYVRFDSLTRLELAADWRFIPKFLESANNLQILIIHQVDEKLQNWIDPIEKQCACLLLSLRVIIFNQFRCTQQELKMVKYFLTNAQVLRKMHIDYQNSGNGLEEKINELQKIALSIIGKKFKIIQ</sequence>
<comment type="caution">
    <text evidence="2">The sequence shown here is derived from an EMBL/GenBank/DDBJ whole genome shotgun (WGS) entry which is preliminary data.</text>
</comment>
<dbReference type="InterPro" id="IPR032675">
    <property type="entry name" value="LRR_dom_sf"/>
</dbReference>
<dbReference type="AlphaFoldDB" id="A0ABD3E1X1"/>
<dbReference type="SUPFAM" id="SSF52047">
    <property type="entry name" value="RNI-like"/>
    <property type="match status" value="1"/>
</dbReference>
<dbReference type="SUPFAM" id="SSF81383">
    <property type="entry name" value="F-box domain"/>
    <property type="match status" value="1"/>
</dbReference>
<evidence type="ECO:0000259" key="1">
    <source>
        <dbReference type="SMART" id="SM00579"/>
    </source>
</evidence>
<dbReference type="InterPro" id="IPR006566">
    <property type="entry name" value="FBD"/>
</dbReference>
<dbReference type="SMART" id="SM00579">
    <property type="entry name" value="FBD"/>
    <property type="match status" value="1"/>
</dbReference>
<organism evidence="2 3">
    <name type="scientific">Castilleja foliolosa</name>
    <dbReference type="NCBI Taxonomy" id="1961234"/>
    <lineage>
        <taxon>Eukaryota</taxon>
        <taxon>Viridiplantae</taxon>
        <taxon>Streptophyta</taxon>
        <taxon>Embryophyta</taxon>
        <taxon>Tracheophyta</taxon>
        <taxon>Spermatophyta</taxon>
        <taxon>Magnoliopsida</taxon>
        <taxon>eudicotyledons</taxon>
        <taxon>Gunneridae</taxon>
        <taxon>Pentapetalae</taxon>
        <taxon>asterids</taxon>
        <taxon>lamiids</taxon>
        <taxon>Lamiales</taxon>
        <taxon>Orobanchaceae</taxon>
        <taxon>Pedicularideae</taxon>
        <taxon>Castillejinae</taxon>
        <taxon>Castilleja</taxon>
    </lineage>
</organism>
<reference evidence="3" key="1">
    <citation type="journal article" date="2024" name="IScience">
        <title>Strigolactones Initiate the Formation of Haustorium-like Structures in Castilleja.</title>
        <authorList>
            <person name="Buerger M."/>
            <person name="Peterson D."/>
            <person name="Chory J."/>
        </authorList>
    </citation>
    <scope>NUCLEOTIDE SEQUENCE [LARGE SCALE GENOMIC DNA]</scope>
</reference>
<keyword evidence="3" id="KW-1185">Reference proteome</keyword>
<gene>
    <name evidence="2" type="ORF">CASFOL_008049</name>
</gene>
<dbReference type="Gene3D" id="3.80.10.10">
    <property type="entry name" value="Ribonuclease Inhibitor"/>
    <property type="match status" value="1"/>
</dbReference>
<dbReference type="CDD" id="cd22160">
    <property type="entry name" value="F-box_AtFBL13-like"/>
    <property type="match status" value="1"/>
</dbReference>
<dbReference type="Pfam" id="PF24758">
    <property type="entry name" value="LRR_At5g56370"/>
    <property type="match status" value="1"/>
</dbReference>
<accession>A0ABD3E1X1</accession>
<dbReference type="InterPro" id="IPR036047">
    <property type="entry name" value="F-box-like_dom_sf"/>
</dbReference>
<proteinExistence type="predicted"/>
<dbReference type="InterPro" id="IPR055411">
    <property type="entry name" value="LRR_FXL15/At3g58940/PEG3-like"/>
</dbReference>
<dbReference type="Pfam" id="PF00646">
    <property type="entry name" value="F-box"/>
    <property type="match status" value="1"/>
</dbReference>
<dbReference type="EMBL" id="JAVIJP010000009">
    <property type="protein sequence ID" value="KAL3647081.1"/>
    <property type="molecule type" value="Genomic_DNA"/>
</dbReference>